<dbReference type="Proteomes" id="UP000317909">
    <property type="component" value="Chromosome"/>
</dbReference>
<organism evidence="1 2">
    <name type="scientific">Lacipirellula limnantheis</name>
    <dbReference type="NCBI Taxonomy" id="2528024"/>
    <lineage>
        <taxon>Bacteria</taxon>
        <taxon>Pseudomonadati</taxon>
        <taxon>Planctomycetota</taxon>
        <taxon>Planctomycetia</taxon>
        <taxon>Pirellulales</taxon>
        <taxon>Lacipirellulaceae</taxon>
        <taxon>Lacipirellula</taxon>
    </lineage>
</organism>
<accession>A0A517U559</accession>
<evidence type="ECO:0000313" key="2">
    <source>
        <dbReference type="Proteomes" id="UP000317909"/>
    </source>
</evidence>
<protein>
    <submittedName>
        <fullName evidence="1">Uncharacterized protein</fullName>
    </submittedName>
</protein>
<proteinExistence type="predicted"/>
<dbReference type="KEGG" id="llh:I41_49790"/>
<keyword evidence="2" id="KW-1185">Reference proteome</keyword>
<evidence type="ECO:0000313" key="1">
    <source>
        <dbReference type="EMBL" id="QDT75737.1"/>
    </source>
</evidence>
<dbReference type="RefSeq" id="WP_145435523.1">
    <property type="nucleotide sequence ID" value="NZ_CP036339.1"/>
</dbReference>
<dbReference type="EMBL" id="CP036339">
    <property type="protein sequence ID" value="QDT75737.1"/>
    <property type="molecule type" value="Genomic_DNA"/>
</dbReference>
<dbReference type="AlphaFoldDB" id="A0A517U559"/>
<sequence>MKSPQRFALLALLLLMLLVALVFGYVQLQLVAKPVAQATTADVRNVFTERSNSLNELAAMLREDEQVLDIDKYGTIQERVSLGRHKQYLKVLREINIPVSTILCDRKEDQLTVNVFVDGWSNKKRLV</sequence>
<gene>
    <name evidence="1" type="ORF">I41_49790</name>
</gene>
<name>A0A517U559_9BACT</name>
<reference evidence="1 2" key="1">
    <citation type="submission" date="2019-02" db="EMBL/GenBank/DDBJ databases">
        <title>Deep-cultivation of Planctomycetes and their phenomic and genomic characterization uncovers novel biology.</title>
        <authorList>
            <person name="Wiegand S."/>
            <person name="Jogler M."/>
            <person name="Boedeker C."/>
            <person name="Pinto D."/>
            <person name="Vollmers J."/>
            <person name="Rivas-Marin E."/>
            <person name="Kohn T."/>
            <person name="Peeters S.H."/>
            <person name="Heuer A."/>
            <person name="Rast P."/>
            <person name="Oberbeckmann S."/>
            <person name="Bunk B."/>
            <person name="Jeske O."/>
            <person name="Meyerdierks A."/>
            <person name="Storesund J.E."/>
            <person name="Kallscheuer N."/>
            <person name="Luecker S."/>
            <person name="Lage O.M."/>
            <person name="Pohl T."/>
            <person name="Merkel B.J."/>
            <person name="Hornburger P."/>
            <person name="Mueller R.-W."/>
            <person name="Bruemmer F."/>
            <person name="Labrenz M."/>
            <person name="Spormann A.M."/>
            <person name="Op den Camp H."/>
            <person name="Overmann J."/>
            <person name="Amann R."/>
            <person name="Jetten M.S.M."/>
            <person name="Mascher T."/>
            <person name="Medema M.H."/>
            <person name="Devos D.P."/>
            <person name="Kaster A.-K."/>
            <person name="Ovreas L."/>
            <person name="Rohde M."/>
            <person name="Galperin M.Y."/>
            <person name="Jogler C."/>
        </authorList>
    </citation>
    <scope>NUCLEOTIDE SEQUENCE [LARGE SCALE GENOMIC DNA]</scope>
    <source>
        <strain evidence="1 2">I41</strain>
    </source>
</reference>